<dbReference type="InterPro" id="IPR050742">
    <property type="entry name" value="Helicase_Restrict-Modif_Enz"/>
</dbReference>
<dbReference type="PROSITE" id="PS51192">
    <property type="entry name" value="HELICASE_ATP_BIND_1"/>
    <property type="match status" value="1"/>
</dbReference>
<name>A0ABV1FRE8_9BACT</name>
<dbReference type="CDD" id="cd18032">
    <property type="entry name" value="DEXHc_RE_I_III_res"/>
    <property type="match status" value="1"/>
</dbReference>
<evidence type="ECO:0000259" key="2">
    <source>
        <dbReference type="PROSITE" id="PS51194"/>
    </source>
</evidence>
<keyword evidence="4" id="KW-1185">Reference proteome</keyword>
<evidence type="ECO:0000259" key="1">
    <source>
        <dbReference type="PROSITE" id="PS51192"/>
    </source>
</evidence>
<dbReference type="InterPro" id="IPR014001">
    <property type="entry name" value="Helicase_ATP-bd"/>
</dbReference>
<feature type="domain" description="Helicase C-terminal" evidence="2">
    <location>
        <begin position="553"/>
        <end position="708"/>
    </location>
</feature>
<dbReference type="PANTHER" id="PTHR47396:SF1">
    <property type="entry name" value="ATP-DEPENDENT HELICASE IRC3-RELATED"/>
    <property type="match status" value="1"/>
</dbReference>
<dbReference type="InterPro" id="IPR021835">
    <property type="entry name" value="DUF3427"/>
</dbReference>
<dbReference type="SMART" id="SM00490">
    <property type="entry name" value="HELICc"/>
    <property type="match status" value="1"/>
</dbReference>
<dbReference type="CDD" id="cd18799">
    <property type="entry name" value="SF2_C_EcoAI-like"/>
    <property type="match status" value="1"/>
</dbReference>
<protein>
    <submittedName>
        <fullName evidence="3">DUF3427 domain-containing protein</fullName>
    </submittedName>
</protein>
<dbReference type="Proteomes" id="UP001487296">
    <property type="component" value="Unassembled WGS sequence"/>
</dbReference>
<dbReference type="Pfam" id="PF11907">
    <property type="entry name" value="DUF3427"/>
    <property type="match status" value="1"/>
</dbReference>
<dbReference type="InterPro" id="IPR006935">
    <property type="entry name" value="Helicase/UvrB_N"/>
</dbReference>
<dbReference type="InterPro" id="IPR001650">
    <property type="entry name" value="Helicase_C-like"/>
</dbReference>
<comment type="caution">
    <text evidence="3">The sequence shown here is derived from an EMBL/GenBank/DDBJ whole genome shotgun (WGS) entry which is preliminary data.</text>
</comment>
<dbReference type="Pfam" id="PF13091">
    <property type="entry name" value="PLDc_2"/>
    <property type="match status" value="1"/>
</dbReference>
<gene>
    <name evidence="3" type="ORF">AAAT34_07950</name>
</gene>
<dbReference type="Gene3D" id="3.30.870.10">
    <property type="entry name" value="Endonuclease Chain A"/>
    <property type="match status" value="1"/>
</dbReference>
<proteinExistence type="predicted"/>
<reference evidence="3 4" key="1">
    <citation type="submission" date="2024-04" db="EMBL/GenBank/DDBJ databases">
        <title>Human intestinal bacterial collection.</title>
        <authorList>
            <person name="Pauvert C."/>
            <person name="Hitch T.C.A."/>
            <person name="Clavel T."/>
        </authorList>
    </citation>
    <scope>NUCLEOTIDE SEQUENCE [LARGE SCALE GENOMIC DNA]</scope>
    <source>
        <strain evidence="3 4">CLA-AA-H145</strain>
    </source>
</reference>
<dbReference type="Pfam" id="PF00271">
    <property type="entry name" value="Helicase_C"/>
    <property type="match status" value="1"/>
</dbReference>
<dbReference type="SUPFAM" id="SSF56024">
    <property type="entry name" value="Phospholipase D/nuclease"/>
    <property type="match status" value="1"/>
</dbReference>
<dbReference type="SUPFAM" id="SSF52540">
    <property type="entry name" value="P-loop containing nucleoside triphosphate hydrolases"/>
    <property type="match status" value="1"/>
</dbReference>
<feature type="domain" description="Helicase ATP-binding" evidence="1">
    <location>
        <begin position="338"/>
        <end position="493"/>
    </location>
</feature>
<sequence length="1054" mass="120763">MQDTNIQTGVYEQIINRLFRLKLDRVDTERFFIGKKAISKDDAVHILSKYLQHLIEVAFIGAPEDDGAQTYTDFINSVIKTLGREFRVDDTELDLIDAQKSILTAVIDRTNCEYPDIEAHLKAITPITTLSRSALFFGGRGPTDMESELNREILCADEICWVVSFIKTSGLNLLWDSLRKFTSEGKRLRIITTTYTGATDYDAIARLATLPNTEIKISYDGTQDRLHAKSYIFLRNSGFHTAYIGSSNLSCYALKDGKEWNFKATQFELPQVIEEVRNSFEAYWCDDTFEDFISGVSDERLKRALGADWETPLLDFSALDLMRAKDYQQEILEKLDVERHVHGHYHNLVVAATGTGKTVIAAFDFKRYREAHPDCHFLFIAHRQEILRQAMQTFRIVLEDPNFGSLWDGNNEPSSYQHVFASKDTLRNRIDHLSLTEDYYDYMVVDEVHHIVAPTYVKLMTCFKPKILLGLTATPERTNEQEDITTFFDGHISAEIRLPAALNAGLLAPFHYYGIPDNVDLSEVKWSGHGYDVAELSRIYTQNDFRTGLILKKMQQYIGNSRLNKVRALCFCVDKKHATFMNAKFTLAGLRTDVLTSDDDARHRALVRKRLQKGEINYLFVVDLFNEGVDIPEIDTILFLRPTESATVFLQQFGRGLRLHQGKDHLTVLDFVGHSRAEFSYKERFESLIGRHSRNIKDEIEGGFTNAPFGCKISLEEKAKEEIIANIDGYLRSLNRNRIVKEIAAYHEVCKGAFSMKGFLNYSHVPFHKLYGSLTWGELCQLAGVRKEVSAHAAQLKFAVTKKWLATDSFSYFSQLLRFAEHGFACDTTAFSEQQRRCAVMLYYDLYDAAGQYASLNDMFRDLASDTLFVEEFKEVVAYLRDRCSAPEKADNSVYKDWSPLRLHGVYTKAQIQAALGLSTLERKSPSREGVERLKSIQLEAMYVDIIKKREEGSLTAYQDYAQNREFFHWETQNRVREGSREAEAYRNGDNNMLLFVRQQAEHPDYGCRMGFTYLGQVTMKSMEGSKPMQIVWHLNTPMSEATYAFASQYKAIG</sequence>
<dbReference type="RefSeq" id="WP_215760033.1">
    <property type="nucleotide sequence ID" value="NZ_JAHKBE010000028.1"/>
</dbReference>
<dbReference type="InterPro" id="IPR027417">
    <property type="entry name" value="P-loop_NTPase"/>
</dbReference>
<dbReference type="Pfam" id="PF04851">
    <property type="entry name" value="ResIII"/>
    <property type="match status" value="1"/>
</dbReference>
<accession>A0ABV1FRE8</accession>
<dbReference type="Gene3D" id="3.40.50.300">
    <property type="entry name" value="P-loop containing nucleotide triphosphate hydrolases"/>
    <property type="match status" value="2"/>
</dbReference>
<dbReference type="InterPro" id="IPR025202">
    <property type="entry name" value="PLD-like_dom"/>
</dbReference>
<dbReference type="PANTHER" id="PTHR47396">
    <property type="entry name" value="TYPE I RESTRICTION ENZYME ECOKI R PROTEIN"/>
    <property type="match status" value="1"/>
</dbReference>
<organism evidence="3 4">
    <name type="scientific">Hallella faecis</name>
    <dbReference type="NCBI Taxonomy" id="2841596"/>
    <lineage>
        <taxon>Bacteria</taxon>
        <taxon>Pseudomonadati</taxon>
        <taxon>Bacteroidota</taxon>
        <taxon>Bacteroidia</taxon>
        <taxon>Bacteroidales</taxon>
        <taxon>Prevotellaceae</taxon>
        <taxon>Hallella</taxon>
    </lineage>
</organism>
<evidence type="ECO:0000313" key="3">
    <source>
        <dbReference type="EMBL" id="MEQ2486988.1"/>
    </source>
</evidence>
<dbReference type="EMBL" id="JBBNFP010000029">
    <property type="protein sequence ID" value="MEQ2486988.1"/>
    <property type="molecule type" value="Genomic_DNA"/>
</dbReference>
<dbReference type="SMART" id="SM00487">
    <property type="entry name" value="DEXDc"/>
    <property type="match status" value="1"/>
</dbReference>
<evidence type="ECO:0000313" key="4">
    <source>
        <dbReference type="Proteomes" id="UP001487296"/>
    </source>
</evidence>
<dbReference type="PROSITE" id="PS51194">
    <property type="entry name" value="HELICASE_CTER"/>
    <property type="match status" value="1"/>
</dbReference>